<feature type="region of interest" description="Disordered" evidence="2">
    <location>
        <begin position="592"/>
        <end position="611"/>
    </location>
</feature>
<proteinExistence type="predicted"/>
<feature type="region of interest" description="Disordered" evidence="2">
    <location>
        <begin position="361"/>
        <end position="396"/>
    </location>
</feature>
<feature type="compositionally biased region" description="Polar residues" evidence="2">
    <location>
        <begin position="436"/>
        <end position="446"/>
    </location>
</feature>
<evidence type="ECO:0000256" key="2">
    <source>
        <dbReference type="SAM" id="MobiDB-lite"/>
    </source>
</evidence>
<protein>
    <submittedName>
        <fullName evidence="3">Uncharacterized protein</fullName>
    </submittedName>
</protein>
<name>A0AAD2FQE3_9STRA</name>
<feature type="compositionally biased region" description="Basic and acidic residues" evidence="2">
    <location>
        <begin position="22"/>
        <end position="54"/>
    </location>
</feature>
<feature type="compositionally biased region" description="Basic and acidic residues" evidence="2">
    <location>
        <begin position="361"/>
        <end position="382"/>
    </location>
</feature>
<dbReference type="Proteomes" id="UP001295423">
    <property type="component" value="Unassembled WGS sequence"/>
</dbReference>
<feature type="region of interest" description="Disordered" evidence="2">
    <location>
        <begin position="319"/>
        <end position="338"/>
    </location>
</feature>
<evidence type="ECO:0000256" key="1">
    <source>
        <dbReference type="SAM" id="Coils"/>
    </source>
</evidence>
<feature type="region of interest" description="Disordered" evidence="2">
    <location>
        <begin position="1"/>
        <end position="76"/>
    </location>
</feature>
<accession>A0AAD2FQE3</accession>
<dbReference type="EMBL" id="CAKOGP040001758">
    <property type="protein sequence ID" value="CAJ1949530.1"/>
    <property type="molecule type" value="Genomic_DNA"/>
</dbReference>
<feature type="coiled-coil region" evidence="1">
    <location>
        <begin position="458"/>
        <end position="485"/>
    </location>
</feature>
<keyword evidence="1" id="KW-0175">Coiled coil</keyword>
<reference evidence="3" key="1">
    <citation type="submission" date="2023-08" db="EMBL/GenBank/DDBJ databases">
        <authorList>
            <person name="Audoor S."/>
            <person name="Bilcke G."/>
        </authorList>
    </citation>
    <scope>NUCLEOTIDE SEQUENCE</scope>
</reference>
<dbReference type="AlphaFoldDB" id="A0AAD2FQE3"/>
<evidence type="ECO:0000313" key="4">
    <source>
        <dbReference type="Proteomes" id="UP001295423"/>
    </source>
</evidence>
<organism evidence="3 4">
    <name type="scientific">Cylindrotheca closterium</name>
    <dbReference type="NCBI Taxonomy" id="2856"/>
    <lineage>
        <taxon>Eukaryota</taxon>
        <taxon>Sar</taxon>
        <taxon>Stramenopiles</taxon>
        <taxon>Ochrophyta</taxon>
        <taxon>Bacillariophyta</taxon>
        <taxon>Bacillariophyceae</taxon>
        <taxon>Bacillariophycidae</taxon>
        <taxon>Bacillariales</taxon>
        <taxon>Bacillariaceae</taxon>
        <taxon>Cylindrotheca</taxon>
    </lineage>
</organism>
<feature type="region of interest" description="Disordered" evidence="2">
    <location>
        <begin position="428"/>
        <end position="454"/>
    </location>
</feature>
<comment type="caution">
    <text evidence="3">The sequence shown here is derived from an EMBL/GenBank/DDBJ whole genome shotgun (WGS) entry which is preliminary data.</text>
</comment>
<gene>
    <name evidence="3" type="ORF">CYCCA115_LOCUS12142</name>
</gene>
<sequence>MSSSRRNSGGFRLQSMIQALNKDSEEGRQTAGKRVEFDTKTSSSRPEKRPKEIESTNLSPQESRAEGAIESKRLSSSGKYQHFDQVDRNLVSDSRKMERLPVFLNEFPQGKSLADTVAFLNQVMRDEGLVDKHTPKAIISYRSGDPSGYCVLDMATAECQKKICWLNAIPWSNSGIIKIGRNWTGCIKPQFDSWAIYRAQGDATRVRLFLRDPPTKAKNEILSFFNAKLSEYGLTRRGEFGVLRYRYEGAGPNLVGVLEVANAEVRDKIFCLNGVGGWRKDPSYRFNLFPHKRYTGPPPKYQCFGDFLKDYESRAGRLDGQFYEPPASNPTQSYKSNEYHEYTDRSSDNFVYGSNHRRCADRSDGHYHRNDNRDWNNSDRVHQAPGPQPNCRFASNEHDDGQIQISSEEMEGSTYSNLNHSVQNYEHYGNDRRSYDGQNRPLSFNANDRLPLDEHNENDELKKKIAELQESNNSLTQNLSEKTQAANYFQSMLTIVKNDLSETQGQLNSVHASWQEQTIEIESKDAQIAELQGCINELNAKVGERKRALSAQSQALLDEAMRRQAASAILDQYQIDNMKQQARLDAAIAALKSTGPKKEEQNDSGHSSGSV</sequence>
<keyword evidence="4" id="KW-1185">Reference proteome</keyword>
<evidence type="ECO:0000313" key="3">
    <source>
        <dbReference type="EMBL" id="CAJ1949530.1"/>
    </source>
</evidence>
<feature type="compositionally biased region" description="Basic and acidic residues" evidence="2">
    <location>
        <begin position="63"/>
        <end position="73"/>
    </location>
</feature>